<dbReference type="Proteomes" id="UP000692954">
    <property type="component" value="Unassembled WGS sequence"/>
</dbReference>
<reference evidence="1" key="1">
    <citation type="submission" date="2021-01" db="EMBL/GenBank/DDBJ databases">
        <authorList>
            <consortium name="Genoscope - CEA"/>
            <person name="William W."/>
        </authorList>
    </citation>
    <scope>NUCLEOTIDE SEQUENCE</scope>
</reference>
<dbReference type="EMBL" id="CAJJDN010000021">
    <property type="protein sequence ID" value="CAD8066537.1"/>
    <property type="molecule type" value="Genomic_DNA"/>
</dbReference>
<sequence>MSKNTNEEFKEELRQFIINNYVHTILEQFKGPKHQSIYQITLTMDLSLIIDTRPLLGSWIINFYPHFLISIHQIIYTIVKQMNIGYDDFICETKFISVPTFETAIHDPQYKLLLMQKNCGSLVHLKNCIIVGIDQPKNYLFLQEFQCKCSDKISIKGAHLIQRLQNYMNKKNICEECNGVRHEIEKKYKLCQKLELYVSDLQPLNRKYNNLRQNRNNKYKHSFQLLDIYVEGNNVNKFKLGNQIYSLAYYTFNLFDQYKQNNTFILANEYCYAVTIDQYTAIQNKKYFQKLKLNYKFKQSQQIDPDENYNEDIKLFLDKSKRHYNYDKENKNYIYEILNTIYYIILSFDYQQLKQHNLSSSLIMLKLSLLCSIFLENSSSLQYYLSPNLCQKSNLLIQRLEQEQIQRHLHIAIIYEDYEIVFDLIQSMIQNLDNCLVLPDCDEETFDYLIMSVAKNGILILRRMPTKGVQEKIKQILKGSPIIIMKDKKIEINCSIWCLFDIQDLKVKKSDFTYLNEKFPHATDSFDIVLDLAYSNLNYKQVRFNLIADYCEYLFKSSQTDNSNPFQTTIKKQPTADRSIHAPSSCYLLQKKTVDKVYNSDLETWINKLLTIDTGSLELLKKFYLKLRQNYYCTQHTLDSLLKISSSISMMRYFAYSQIDDNDGLYQYIITQMSTLPLTYSDAFLAILFVIETRINSLGPVGALFGSDTTNYLLNCLNPEFTFARMNLQQEENEQQDNLFANFVYIYEKLINFIY</sequence>
<evidence type="ECO:0000313" key="2">
    <source>
        <dbReference type="Proteomes" id="UP000692954"/>
    </source>
</evidence>
<evidence type="ECO:0000313" key="1">
    <source>
        <dbReference type="EMBL" id="CAD8066537.1"/>
    </source>
</evidence>
<proteinExistence type="predicted"/>
<keyword evidence="2" id="KW-1185">Reference proteome</keyword>
<comment type="caution">
    <text evidence="1">The sequence shown here is derived from an EMBL/GenBank/DDBJ whole genome shotgun (WGS) entry which is preliminary data.</text>
</comment>
<dbReference type="AlphaFoldDB" id="A0A8S1LFS7"/>
<gene>
    <name evidence="1" type="ORF">PSON_ATCC_30995.1.T0210385</name>
</gene>
<name>A0A8S1LFS7_9CILI</name>
<protein>
    <submittedName>
        <fullName evidence="1">Uncharacterized protein</fullName>
    </submittedName>
</protein>
<dbReference type="OrthoDB" id="291524at2759"/>
<organism evidence="1 2">
    <name type="scientific">Paramecium sonneborni</name>
    <dbReference type="NCBI Taxonomy" id="65129"/>
    <lineage>
        <taxon>Eukaryota</taxon>
        <taxon>Sar</taxon>
        <taxon>Alveolata</taxon>
        <taxon>Ciliophora</taxon>
        <taxon>Intramacronucleata</taxon>
        <taxon>Oligohymenophorea</taxon>
        <taxon>Peniculida</taxon>
        <taxon>Parameciidae</taxon>
        <taxon>Paramecium</taxon>
    </lineage>
</organism>
<accession>A0A8S1LFS7</accession>